<dbReference type="Pfam" id="PF12937">
    <property type="entry name" value="F-box-like"/>
    <property type="match status" value="1"/>
</dbReference>
<dbReference type="AlphaFoldDB" id="A0A1V6T9J1"/>
<dbReference type="CDD" id="cd09917">
    <property type="entry name" value="F-box_SF"/>
    <property type="match status" value="1"/>
</dbReference>
<feature type="domain" description="F-box" evidence="1">
    <location>
        <begin position="53"/>
        <end position="100"/>
    </location>
</feature>
<dbReference type="EMBL" id="MLKD01000010">
    <property type="protein sequence ID" value="OQE22549.1"/>
    <property type="molecule type" value="Genomic_DNA"/>
</dbReference>
<proteinExistence type="predicted"/>
<dbReference type="SMART" id="SM00256">
    <property type="entry name" value="FBOX"/>
    <property type="match status" value="1"/>
</dbReference>
<evidence type="ECO:0000313" key="3">
    <source>
        <dbReference type="Proteomes" id="UP000191285"/>
    </source>
</evidence>
<gene>
    <name evidence="2" type="ORF">PENSTE_c010G09104</name>
</gene>
<evidence type="ECO:0000259" key="1">
    <source>
        <dbReference type="PROSITE" id="PS50181"/>
    </source>
</evidence>
<reference evidence="3" key="1">
    <citation type="journal article" date="2017" name="Nat. Microbiol.">
        <title>Global analysis of biosynthetic gene clusters reveals vast potential of secondary metabolite production in Penicillium species.</title>
        <authorList>
            <person name="Nielsen J.C."/>
            <person name="Grijseels S."/>
            <person name="Prigent S."/>
            <person name="Ji B."/>
            <person name="Dainat J."/>
            <person name="Nielsen K.F."/>
            <person name="Frisvad J.C."/>
            <person name="Workman M."/>
            <person name="Nielsen J."/>
        </authorList>
    </citation>
    <scope>NUCLEOTIDE SEQUENCE [LARGE SCALE GENOMIC DNA]</scope>
    <source>
        <strain evidence="3">IBT 24891</strain>
    </source>
</reference>
<sequence length="524" mass="60113">MTPMADLFETAFDQFGSFHVQDRGRRLDKILRQLTHYEILQVQAYVNNYDFKTDIVSLLPVEIILSISQYLTLEEIIRFQNVSRRWKTLFSSNAVLYAALSAENPWLLKNNSQDYSSLIHKRLRVQNAIFPTQISFVPRHGGVNDRAERVAYAEGNFAWLDSASLVLSVLGIRTGDFIQFTTENRQILEKVRISGVLVAAVGGRVCHVWNLHSCDYSWFQLPNASCDGCFFIRGTKVLLLCGNHLIYWSSETRTAHSLLWENPENLRVLTLDENRDGFTIVYQPTVATSPDQCTEDREMYIEHFELENGVFRSTSKHIEVFSLSVPRIGGNRKYPIHRPHAHHALHVGQCSLNPEEICISEMGIAPKTPEVYDLLPLELPTLEPPSLQSSLASLGTYYLRLCSLENEKDIVFHSCIRYGRGDNCRLRFISPSPGVIYVSPCRFQGNLMETNEPFILHCSKPTTPDSMRYYNASHMLTDRKGYDLYGDGDFMIFVNGRSIEIQSFNDRSFWDPDTIEWPDELRRG</sequence>
<comment type="caution">
    <text evidence="2">The sequence shown here is derived from an EMBL/GenBank/DDBJ whole genome shotgun (WGS) entry which is preliminary data.</text>
</comment>
<name>A0A1V6T9J1_9EURO</name>
<organism evidence="2 3">
    <name type="scientific">Penicillium steckii</name>
    <dbReference type="NCBI Taxonomy" id="303698"/>
    <lineage>
        <taxon>Eukaryota</taxon>
        <taxon>Fungi</taxon>
        <taxon>Dikarya</taxon>
        <taxon>Ascomycota</taxon>
        <taxon>Pezizomycotina</taxon>
        <taxon>Eurotiomycetes</taxon>
        <taxon>Eurotiomycetidae</taxon>
        <taxon>Eurotiales</taxon>
        <taxon>Aspergillaceae</taxon>
        <taxon>Penicillium</taxon>
    </lineage>
</organism>
<dbReference type="PROSITE" id="PS50181">
    <property type="entry name" value="FBOX"/>
    <property type="match status" value="1"/>
</dbReference>
<accession>A0A1V6T9J1</accession>
<dbReference type="SUPFAM" id="SSF81383">
    <property type="entry name" value="F-box domain"/>
    <property type="match status" value="1"/>
</dbReference>
<dbReference type="OrthoDB" id="5295250at2759"/>
<dbReference type="InterPro" id="IPR001810">
    <property type="entry name" value="F-box_dom"/>
</dbReference>
<evidence type="ECO:0000313" key="2">
    <source>
        <dbReference type="EMBL" id="OQE22549.1"/>
    </source>
</evidence>
<dbReference type="Proteomes" id="UP000191285">
    <property type="component" value="Unassembled WGS sequence"/>
</dbReference>
<dbReference type="Gene3D" id="1.20.1280.50">
    <property type="match status" value="1"/>
</dbReference>
<dbReference type="InterPro" id="IPR036047">
    <property type="entry name" value="F-box-like_dom_sf"/>
</dbReference>
<protein>
    <recommendedName>
        <fullName evidence="1">F-box domain-containing protein</fullName>
    </recommendedName>
</protein>
<keyword evidence="3" id="KW-1185">Reference proteome</keyword>
<dbReference type="STRING" id="303698.A0A1V6T9J1"/>